<keyword evidence="2" id="KW-0378">Hydrolase</keyword>
<dbReference type="STRING" id="3469.A0A4Y7J6C4"/>
<evidence type="ECO:0000313" key="5">
    <source>
        <dbReference type="EMBL" id="RZC55996.1"/>
    </source>
</evidence>
<keyword evidence="3" id="KW-0862">Zinc</keyword>
<accession>A0A4Y7J6C4</accession>
<gene>
    <name evidence="5" type="ORF">C5167_014851</name>
</gene>
<evidence type="ECO:0000256" key="1">
    <source>
        <dbReference type="ARBA" id="ARBA00022723"/>
    </source>
</evidence>
<dbReference type="EMBL" id="CM010717">
    <property type="protein sequence ID" value="RZC55996.1"/>
    <property type="molecule type" value="Genomic_DNA"/>
</dbReference>
<feature type="domain" description="Hydroxyacylglutathione hydrolase C-terminal" evidence="4">
    <location>
        <begin position="2"/>
        <end position="50"/>
    </location>
</feature>
<evidence type="ECO:0000259" key="4">
    <source>
        <dbReference type="Pfam" id="PF16123"/>
    </source>
</evidence>
<dbReference type="GO" id="GO:0016787">
    <property type="term" value="F:hydrolase activity"/>
    <property type="evidence" value="ECO:0007669"/>
    <property type="project" value="UniProtKB-KW"/>
</dbReference>
<dbReference type="AlphaFoldDB" id="A0A4Y7J6C4"/>
<protein>
    <recommendedName>
        <fullName evidence="4">Hydroxyacylglutathione hydrolase C-terminal domain-containing protein</fullName>
    </recommendedName>
</protein>
<dbReference type="Gramene" id="RZC55996">
    <property type="protein sequence ID" value="RZC55996"/>
    <property type="gene ID" value="C5167_014851"/>
</dbReference>
<name>A0A4Y7J6C4_PAPSO</name>
<dbReference type="Gene3D" id="3.60.15.10">
    <property type="entry name" value="Ribonuclease Z/Hydroxyacylglutathione hydrolase-like"/>
    <property type="match status" value="1"/>
</dbReference>
<organism evidence="5 6">
    <name type="scientific">Papaver somniferum</name>
    <name type="common">Opium poppy</name>
    <dbReference type="NCBI Taxonomy" id="3469"/>
    <lineage>
        <taxon>Eukaryota</taxon>
        <taxon>Viridiplantae</taxon>
        <taxon>Streptophyta</taxon>
        <taxon>Embryophyta</taxon>
        <taxon>Tracheophyta</taxon>
        <taxon>Spermatophyta</taxon>
        <taxon>Magnoliopsida</taxon>
        <taxon>Ranunculales</taxon>
        <taxon>Papaveraceae</taxon>
        <taxon>Papaveroideae</taxon>
        <taxon>Papaver</taxon>
    </lineage>
</organism>
<dbReference type="InterPro" id="IPR036866">
    <property type="entry name" value="RibonucZ/Hydroxyglut_hydro"/>
</dbReference>
<sequence length="52" mass="6003">MNQPTVPSTIEEELETNPFMRVESPLQQANVGCDSPAETLREIRMRKDNWRG</sequence>
<dbReference type="Pfam" id="PF16123">
    <property type="entry name" value="HAGH_C"/>
    <property type="match status" value="1"/>
</dbReference>
<proteinExistence type="predicted"/>
<dbReference type="GO" id="GO:0046872">
    <property type="term" value="F:metal ion binding"/>
    <property type="evidence" value="ECO:0007669"/>
    <property type="project" value="UniProtKB-KW"/>
</dbReference>
<keyword evidence="6" id="KW-1185">Reference proteome</keyword>
<dbReference type="Proteomes" id="UP000316621">
    <property type="component" value="Chromosome 3"/>
</dbReference>
<evidence type="ECO:0000256" key="2">
    <source>
        <dbReference type="ARBA" id="ARBA00022801"/>
    </source>
</evidence>
<evidence type="ECO:0000313" key="6">
    <source>
        <dbReference type="Proteomes" id="UP000316621"/>
    </source>
</evidence>
<keyword evidence="1" id="KW-0479">Metal-binding</keyword>
<dbReference type="InterPro" id="IPR032282">
    <property type="entry name" value="HAGH_C"/>
</dbReference>
<reference evidence="5 6" key="1">
    <citation type="journal article" date="2018" name="Science">
        <title>The opium poppy genome and morphinan production.</title>
        <authorList>
            <person name="Guo L."/>
            <person name="Winzer T."/>
            <person name="Yang X."/>
            <person name="Li Y."/>
            <person name="Ning Z."/>
            <person name="He Z."/>
            <person name="Teodor R."/>
            <person name="Lu Y."/>
            <person name="Bowser T.A."/>
            <person name="Graham I.A."/>
            <person name="Ye K."/>
        </authorList>
    </citation>
    <scope>NUCLEOTIDE SEQUENCE [LARGE SCALE GENOMIC DNA]</scope>
    <source>
        <strain evidence="6">cv. HN1</strain>
        <tissue evidence="5">Leaves</tissue>
    </source>
</reference>
<evidence type="ECO:0000256" key="3">
    <source>
        <dbReference type="ARBA" id="ARBA00022833"/>
    </source>
</evidence>